<keyword evidence="1" id="KW-0812">Transmembrane</keyword>
<evidence type="ECO:0000313" key="3">
    <source>
        <dbReference type="EMBL" id="SFS59367.1"/>
    </source>
</evidence>
<organism evidence="3 4">
    <name type="scientific">Halolactibacillus miurensis</name>
    <dbReference type="NCBI Taxonomy" id="306541"/>
    <lineage>
        <taxon>Bacteria</taxon>
        <taxon>Bacillati</taxon>
        <taxon>Bacillota</taxon>
        <taxon>Bacilli</taxon>
        <taxon>Bacillales</taxon>
        <taxon>Bacillaceae</taxon>
        <taxon>Halolactibacillus</taxon>
    </lineage>
</organism>
<sequence length="59" mass="6822">MDKVLHLLLVIMLLVIVVLTYRVFFHLPTDPLALGELQVSLASAYLIFLVLLFFQQHKK</sequence>
<protein>
    <submittedName>
        <fullName evidence="3">Uncharacterized protein</fullName>
    </submittedName>
</protein>
<dbReference type="AlphaFoldDB" id="A0A1I6R3M0"/>
<keyword evidence="1" id="KW-1133">Transmembrane helix</keyword>
<name>A0A1I6R3M0_9BACI</name>
<evidence type="ECO:0000256" key="1">
    <source>
        <dbReference type="SAM" id="Phobius"/>
    </source>
</evidence>
<evidence type="ECO:0000313" key="4">
    <source>
        <dbReference type="Proteomes" id="UP000199139"/>
    </source>
</evidence>
<reference evidence="3 4" key="1">
    <citation type="submission" date="2016-10" db="EMBL/GenBank/DDBJ databases">
        <authorList>
            <person name="de Groot N.N."/>
        </authorList>
    </citation>
    <scope>NUCLEOTIDE SEQUENCE [LARGE SCALE GENOMIC DNA]</scope>
    <source>
        <strain evidence="3 4">DSM 17074</strain>
    </source>
</reference>
<dbReference type="RefSeq" id="WP_062322173.1">
    <property type="nucleotide sequence ID" value="NZ_BJWJ01000004.1"/>
</dbReference>
<feature type="transmembrane region" description="Helical" evidence="1">
    <location>
        <begin position="37"/>
        <end position="54"/>
    </location>
</feature>
<evidence type="ECO:0000313" key="5">
    <source>
        <dbReference type="Proteomes" id="UP000321773"/>
    </source>
</evidence>
<keyword evidence="1" id="KW-0472">Membrane</keyword>
<dbReference type="EMBL" id="FPAI01000005">
    <property type="protein sequence ID" value="SFS59367.1"/>
    <property type="molecule type" value="Genomic_DNA"/>
</dbReference>
<dbReference type="EMBL" id="BJWJ01000004">
    <property type="protein sequence ID" value="GEM03593.1"/>
    <property type="molecule type" value="Genomic_DNA"/>
</dbReference>
<proteinExistence type="predicted"/>
<gene>
    <name evidence="2" type="ORF">HMI01_05810</name>
    <name evidence="3" type="ORF">SAMN05421668_10594</name>
</gene>
<dbReference type="STRING" id="306541.SAMN05421668_10594"/>
<dbReference type="Proteomes" id="UP000321773">
    <property type="component" value="Unassembled WGS sequence"/>
</dbReference>
<keyword evidence="5" id="KW-1185">Reference proteome</keyword>
<accession>A0A1I6R3M0</accession>
<reference evidence="2 5" key="2">
    <citation type="submission" date="2019-07" db="EMBL/GenBank/DDBJ databases">
        <title>Whole genome shotgun sequence of Halolactibacillus miurensis NBRC 100873.</title>
        <authorList>
            <person name="Hosoyama A."/>
            <person name="Uohara A."/>
            <person name="Ohji S."/>
            <person name="Ichikawa N."/>
        </authorList>
    </citation>
    <scope>NUCLEOTIDE SEQUENCE [LARGE SCALE GENOMIC DNA]</scope>
    <source>
        <strain evidence="2 5">NBRC 100873</strain>
    </source>
</reference>
<dbReference type="Proteomes" id="UP000199139">
    <property type="component" value="Unassembled WGS sequence"/>
</dbReference>
<evidence type="ECO:0000313" key="2">
    <source>
        <dbReference type="EMBL" id="GEM03593.1"/>
    </source>
</evidence>
<feature type="transmembrane region" description="Helical" evidence="1">
    <location>
        <begin position="7"/>
        <end position="25"/>
    </location>
</feature>